<evidence type="ECO:0000256" key="1">
    <source>
        <dbReference type="SAM" id="MobiDB-lite"/>
    </source>
</evidence>
<evidence type="ECO:0000313" key="2">
    <source>
        <dbReference type="EMBL" id="MFB9070195.1"/>
    </source>
</evidence>
<dbReference type="Proteomes" id="UP001589575">
    <property type="component" value="Unassembled WGS sequence"/>
</dbReference>
<reference evidence="2 3" key="1">
    <citation type="submission" date="2024-09" db="EMBL/GenBank/DDBJ databases">
        <authorList>
            <person name="Sun Q."/>
            <person name="Mori K."/>
        </authorList>
    </citation>
    <scope>NUCLEOTIDE SEQUENCE [LARGE SCALE GENOMIC DNA]</scope>
    <source>
        <strain evidence="2 3">CCM 7609</strain>
    </source>
</reference>
<comment type="caution">
    <text evidence="2">The sequence shown here is derived from an EMBL/GenBank/DDBJ whole genome shotgun (WGS) entry which is preliminary data.</text>
</comment>
<feature type="compositionally biased region" description="Basic residues" evidence="1">
    <location>
        <begin position="35"/>
        <end position="45"/>
    </location>
</feature>
<organism evidence="2 3">
    <name type="scientific">Citricoccus parietis</name>
    <dbReference type="NCBI Taxonomy" id="592307"/>
    <lineage>
        <taxon>Bacteria</taxon>
        <taxon>Bacillati</taxon>
        <taxon>Actinomycetota</taxon>
        <taxon>Actinomycetes</taxon>
        <taxon>Micrococcales</taxon>
        <taxon>Micrococcaceae</taxon>
        <taxon>Citricoccus</taxon>
    </lineage>
</organism>
<name>A0ABV5FU78_9MICC</name>
<dbReference type="EMBL" id="JBHMFI010000001">
    <property type="protein sequence ID" value="MFB9070195.1"/>
    <property type="molecule type" value="Genomic_DNA"/>
</dbReference>
<sequence length="54" mass="6200">MTWSAAGIRTPHGRQFRLGSPYRLEVSRTRDHRASRTPHPRRRKSSPSGPGHRP</sequence>
<evidence type="ECO:0000313" key="3">
    <source>
        <dbReference type="Proteomes" id="UP001589575"/>
    </source>
</evidence>
<gene>
    <name evidence="2" type="ORF">ACFFX0_02915</name>
</gene>
<proteinExistence type="predicted"/>
<feature type="region of interest" description="Disordered" evidence="1">
    <location>
        <begin position="1"/>
        <end position="54"/>
    </location>
</feature>
<accession>A0ABV5FU78</accession>
<keyword evidence="3" id="KW-1185">Reference proteome</keyword>
<protein>
    <submittedName>
        <fullName evidence="2">Uncharacterized protein</fullName>
    </submittedName>
</protein>
<feature type="compositionally biased region" description="Basic and acidic residues" evidence="1">
    <location>
        <begin position="25"/>
        <end position="34"/>
    </location>
</feature>